<dbReference type="AlphaFoldDB" id="A0A7N0U0W3"/>
<keyword evidence="2" id="KW-1185">Reference proteome</keyword>
<name>A0A7N0U0W3_KALFE</name>
<evidence type="ECO:0000313" key="1">
    <source>
        <dbReference type="EnsemblPlants" id="Kaladp0050s0110.1.v1.1.CDS.1"/>
    </source>
</evidence>
<dbReference type="Gramene" id="Kaladp0050s0110.1.v1.1">
    <property type="protein sequence ID" value="Kaladp0050s0110.1.v1.1.CDS.1"/>
    <property type="gene ID" value="Kaladp0050s0110.v1.1"/>
</dbReference>
<protein>
    <submittedName>
        <fullName evidence="1">Uncharacterized protein</fullName>
    </submittedName>
</protein>
<dbReference type="EnsemblPlants" id="Kaladp0050s0110.1.v1.1">
    <property type="protein sequence ID" value="Kaladp0050s0110.1.v1.1.CDS.1"/>
    <property type="gene ID" value="Kaladp0050s0110.v1.1"/>
</dbReference>
<organism evidence="1 2">
    <name type="scientific">Kalanchoe fedtschenkoi</name>
    <name type="common">Lavender scallops</name>
    <name type="synonym">South American air plant</name>
    <dbReference type="NCBI Taxonomy" id="63787"/>
    <lineage>
        <taxon>Eukaryota</taxon>
        <taxon>Viridiplantae</taxon>
        <taxon>Streptophyta</taxon>
        <taxon>Embryophyta</taxon>
        <taxon>Tracheophyta</taxon>
        <taxon>Spermatophyta</taxon>
        <taxon>Magnoliopsida</taxon>
        <taxon>eudicotyledons</taxon>
        <taxon>Gunneridae</taxon>
        <taxon>Pentapetalae</taxon>
        <taxon>Saxifragales</taxon>
        <taxon>Crassulaceae</taxon>
        <taxon>Kalanchoe</taxon>
    </lineage>
</organism>
<reference evidence="1" key="1">
    <citation type="submission" date="2021-01" db="UniProtKB">
        <authorList>
            <consortium name="EnsemblPlants"/>
        </authorList>
    </citation>
    <scope>IDENTIFICATION</scope>
</reference>
<evidence type="ECO:0000313" key="2">
    <source>
        <dbReference type="Proteomes" id="UP000594263"/>
    </source>
</evidence>
<proteinExistence type="predicted"/>
<sequence>MMKLRHHSHLRKELFLPLNARPLQPLLTATLDPSATVCAASFAIFKEAIPFVKILRNCFQFVFGIHSPRWRWN</sequence>
<dbReference type="Proteomes" id="UP000594263">
    <property type="component" value="Unplaced"/>
</dbReference>
<accession>A0A7N0U0W3</accession>